<gene>
    <name evidence="3" type="ORF">SAMN04489732_101222</name>
</gene>
<proteinExistence type="predicted"/>
<keyword evidence="4" id="KW-1185">Reference proteome</keyword>
<dbReference type="EMBL" id="FOEF01000001">
    <property type="protein sequence ID" value="SEO49682.1"/>
    <property type="molecule type" value="Genomic_DNA"/>
</dbReference>
<feature type="compositionally biased region" description="Basic residues" evidence="1">
    <location>
        <begin position="149"/>
        <end position="165"/>
    </location>
</feature>
<name>A0A1H8Q5Z7_9PSEU</name>
<evidence type="ECO:0000256" key="1">
    <source>
        <dbReference type="SAM" id="MobiDB-lite"/>
    </source>
</evidence>
<protein>
    <submittedName>
        <fullName evidence="3">Uncharacterized protein</fullName>
    </submittedName>
</protein>
<feature type="transmembrane region" description="Helical" evidence="2">
    <location>
        <begin position="49"/>
        <end position="71"/>
    </location>
</feature>
<accession>A0A1H8Q5Z7</accession>
<keyword evidence="2" id="KW-0812">Transmembrane</keyword>
<keyword evidence="2" id="KW-0472">Membrane</keyword>
<evidence type="ECO:0000313" key="4">
    <source>
        <dbReference type="Proteomes" id="UP000198582"/>
    </source>
</evidence>
<dbReference type="Proteomes" id="UP000198582">
    <property type="component" value="Unassembled WGS sequence"/>
</dbReference>
<keyword evidence="2" id="KW-1133">Transmembrane helix</keyword>
<dbReference type="AlphaFoldDB" id="A0A1H8Q5Z7"/>
<dbReference type="STRING" id="394193.SAMN04489732_101222"/>
<sequence length="165" mass="17048">MRMHRVIRAWAVAATVSGLPSTVHALLTRRDPLAATRAAGTLLPGGRASVLGGAVAHLVVSAGWTAVLAGLDRRRPLSVADGLAAGAVIAALDLGVAARRYPAIRALPQWPQWLDHLAYGALTAASLKAARDAGPEPPSPRRTGTSAARSRRARGAGGPGRRRRA</sequence>
<evidence type="ECO:0000256" key="2">
    <source>
        <dbReference type="SAM" id="Phobius"/>
    </source>
</evidence>
<reference evidence="3 4" key="1">
    <citation type="submission" date="2016-10" db="EMBL/GenBank/DDBJ databases">
        <authorList>
            <person name="de Groot N.N."/>
        </authorList>
    </citation>
    <scope>NUCLEOTIDE SEQUENCE [LARGE SCALE GENOMIC DNA]</scope>
    <source>
        <strain evidence="3 4">DSM 44993</strain>
    </source>
</reference>
<evidence type="ECO:0000313" key="3">
    <source>
        <dbReference type="EMBL" id="SEO49682.1"/>
    </source>
</evidence>
<organism evidence="3 4">
    <name type="scientific">Amycolatopsis saalfeldensis</name>
    <dbReference type="NCBI Taxonomy" id="394193"/>
    <lineage>
        <taxon>Bacteria</taxon>
        <taxon>Bacillati</taxon>
        <taxon>Actinomycetota</taxon>
        <taxon>Actinomycetes</taxon>
        <taxon>Pseudonocardiales</taxon>
        <taxon>Pseudonocardiaceae</taxon>
        <taxon>Amycolatopsis</taxon>
    </lineage>
</organism>
<feature type="region of interest" description="Disordered" evidence="1">
    <location>
        <begin position="128"/>
        <end position="165"/>
    </location>
</feature>
<dbReference type="RefSeq" id="WP_177231121.1">
    <property type="nucleotide sequence ID" value="NZ_FOEF01000001.1"/>
</dbReference>